<evidence type="ECO:0000256" key="5">
    <source>
        <dbReference type="ARBA" id="ARBA00023012"/>
    </source>
</evidence>
<keyword evidence="5" id="KW-0902">Two-component regulatory system</keyword>
<gene>
    <name evidence="6" type="ORF">Acr_08g0007090</name>
</gene>
<sequence length="119" mass="13235">MGTPFWVPKCHKERDTREWAHKWGLLLCLSLLGVHLGYPKWGIDPSKWESGFESFELVDPSATGMHGGTRLGICIVRTLVNKMGGETKVVKKKNGPGTLMKLYLLLNIPQDTTGDSIVN</sequence>
<protein>
    <recommendedName>
        <fullName evidence="2">histidine kinase</fullName>
        <ecNumber evidence="2">2.7.13.3</ecNumber>
    </recommendedName>
</protein>
<organism evidence="6 7">
    <name type="scientific">Actinidia rufa</name>
    <dbReference type="NCBI Taxonomy" id="165716"/>
    <lineage>
        <taxon>Eukaryota</taxon>
        <taxon>Viridiplantae</taxon>
        <taxon>Streptophyta</taxon>
        <taxon>Embryophyta</taxon>
        <taxon>Tracheophyta</taxon>
        <taxon>Spermatophyta</taxon>
        <taxon>Magnoliopsida</taxon>
        <taxon>eudicotyledons</taxon>
        <taxon>Gunneridae</taxon>
        <taxon>Pentapetalae</taxon>
        <taxon>asterids</taxon>
        <taxon>Ericales</taxon>
        <taxon>Actinidiaceae</taxon>
        <taxon>Actinidia</taxon>
    </lineage>
</organism>
<dbReference type="EC" id="2.7.13.3" evidence="2"/>
<evidence type="ECO:0000256" key="3">
    <source>
        <dbReference type="ARBA" id="ARBA00022679"/>
    </source>
</evidence>
<dbReference type="InterPro" id="IPR050736">
    <property type="entry name" value="Sensor_HK_Regulatory"/>
</dbReference>
<dbReference type="SUPFAM" id="SSF55874">
    <property type="entry name" value="ATPase domain of HSP90 chaperone/DNA topoisomerase II/histidine kinase"/>
    <property type="match status" value="1"/>
</dbReference>
<evidence type="ECO:0000313" key="6">
    <source>
        <dbReference type="EMBL" id="GFY92313.1"/>
    </source>
</evidence>
<name>A0A7J0F118_9ERIC</name>
<dbReference type="PANTHER" id="PTHR43711">
    <property type="entry name" value="TWO-COMPONENT HISTIDINE KINASE"/>
    <property type="match status" value="1"/>
</dbReference>
<evidence type="ECO:0000313" key="7">
    <source>
        <dbReference type="Proteomes" id="UP000585474"/>
    </source>
</evidence>
<dbReference type="Gene3D" id="3.30.565.10">
    <property type="entry name" value="Histidine kinase-like ATPase, C-terminal domain"/>
    <property type="match status" value="1"/>
</dbReference>
<dbReference type="EMBL" id="BJWL01000008">
    <property type="protein sequence ID" value="GFY92313.1"/>
    <property type="molecule type" value="Genomic_DNA"/>
</dbReference>
<dbReference type="GO" id="GO:0004673">
    <property type="term" value="F:protein histidine kinase activity"/>
    <property type="evidence" value="ECO:0007669"/>
    <property type="project" value="UniProtKB-EC"/>
</dbReference>
<proteinExistence type="predicted"/>
<keyword evidence="4 6" id="KW-0418">Kinase</keyword>
<comment type="caution">
    <text evidence="6">The sequence shown here is derived from an EMBL/GenBank/DDBJ whole genome shotgun (WGS) entry which is preliminary data.</text>
</comment>
<dbReference type="GO" id="GO:0000160">
    <property type="term" value="P:phosphorelay signal transduction system"/>
    <property type="evidence" value="ECO:0007669"/>
    <property type="project" value="UniProtKB-KW"/>
</dbReference>
<evidence type="ECO:0000256" key="2">
    <source>
        <dbReference type="ARBA" id="ARBA00012438"/>
    </source>
</evidence>
<dbReference type="OrthoDB" id="10552521at2759"/>
<accession>A0A7J0F118</accession>
<keyword evidence="3" id="KW-0808">Transferase</keyword>
<comment type="catalytic activity">
    <reaction evidence="1">
        <text>ATP + protein L-histidine = ADP + protein N-phospho-L-histidine.</text>
        <dbReference type="EC" id="2.7.13.3"/>
    </reaction>
</comment>
<evidence type="ECO:0000256" key="4">
    <source>
        <dbReference type="ARBA" id="ARBA00022777"/>
    </source>
</evidence>
<dbReference type="InterPro" id="IPR036890">
    <property type="entry name" value="HATPase_C_sf"/>
</dbReference>
<dbReference type="Proteomes" id="UP000585474">
    <property type="component" value="Unassembled WGS sequence"/>
</dbReference>
<keyword evidence="7" id="KW-1185">Reference proteome</keyword>
<evidence type="ECO:0000256" key="1">
    <source>
        <dbReference type="ARBA" id="ARBA00000085"/>
    </source>
</evidence>
<reference evidence="6 7" key="1">
    <citation type="submission" date="2019-07" db="EMBL/GenBank/DDBJ databases">
        <title>De Novo Assembly of kiwifruit Actinidia rufa.</title>
        <authorList>
            <person name="Sugita-Konishi S."/>
            <person name="Sato K."/>
            <person name="Mori E."/>
            <person name="Abe Y."/>
            <person name="Kisaki G."/>
            <person name="Hamano K."/>
            <person name="Suezawa K."/>
            <person name="Otani M."/>
            <person name="Fukuda T."/>
            <person name="Manabe T."/>
            <person name="Gomi K."/>
            <person name="Tabuchi M."/>
            <person name="Akimitsu K."/>
            <person name="Kataoka I."/>
        </authorList>
    </citation>
    <scope>NUCLEOTIDE SEQUENCE [LARGE SCALE GENOMIC DNA]</scope>
    <source>
        <strain evidence="7">cv. Fuchu</strain>
    </source>
</reference>
<dbReference type="PANTHER" id="PTHR43711:SF1">
    <property type="entry name" value="HISTIDINE KINASE 1"/>
    <property type="match status" value="1"/>
</dbReference>
<dbReference type="AlphaFoldDB" id="A0A7J0F118"/>